<reference evidence="1" key="1">
    <citation type="submission" date="2021-03" db="EMBL/GenBank/DDBJ databases">
        <title>Comparative genomics and phylogenomic investigation of the class Geoglossomycetes provide insights into ecological specialization and systematics.</title>
        <authorList>
            <person name="Melie T."/>
            <person name="Pirro S."/>
            <person name="Miller A.N."/>
            <person name="Quandt A."/>
        </authorList>
    </citation>
    <scope>NUCLEOTIDE SEQUENCE</scope>
    <source>
        <strain evidence="1">CAQ_001_2017</strain>
    </source>
</reference>
<gene>
    <name evidence="1" type="ORF">GP486_008524</name>
</gene>
<evidence type="ECO:0000313" key="2">
    <source>
        <dbReference type="Proteomes" id="UP000750711"/>
    </source>
</evidence>
<evidence type="ECO:0000313" key="1">
    <source>
        <dbReference type="EMBL" id="KAH0544329.1"/>
    </source>
</evidence>
<organism evidence="1 2">
    <name type="scientific">Trichoglossum hirsutum</name>
    <dbReference type="NCBI Taxonomy" id="265104"/>
    <lineage>
        <taxon>Eukaryota</taxon>
        <taxon>Fungi</taxon>
        <taxon>Dikarya</taxon>
        <taxon>Ascomycota</taxon>
        <taxon>Pezizomycotina</taxon>
        <taxon>Geoglossomycetes</taxon>
        <taxon>Geoglossales</taxon>
        <taxon>Geoglossaceae</taxon>
        <taxon>Trichoglossum</taxon>
    </lineage>
</organism>
<accession>A0A9P8I6U3</accession>
<name>A0A9P8I6U3_9PEZI</name>
<keyword evidence="2" id="KW-1185">Reference proteome</keyword>
<comment type="caution">
    <text evidence="1">The sequence shown here is derived from an EMBL/GenBank/DDBJ whole genome shotgun (WGS) entry which is preliminary data.</text>
</comment>
<dbReference type="AlphaFoldDB" id="A0A9P8I6U3"/>
<protein>
    <submittedName>
        <fullName evidence="1">Uncharacterized protein</fullName>
    </submittedName>
</protein>
<proteinExistence type="predicted"/>
<sequence>MSRGHQLATPKAPLISVTISNLLPKAFMIKWTRKAKFPGFDDLMAWIDDKGPVLPTDKQIAEKDPRRYNGKQWRDSVQRQYQCRELGLQIFSLTLVVSGTHQDEEEYDMLKDWASIQKICSDVEESNLLILLKLQRQHSDEVLFESRDAPLTLTSHLLIENNNIQQKAGEASSASEITPENLEHIPDVGNINGTILSRLTTEDRLLPDPIKEYPVDQYQDMIAHHSGQDAHTNVGKCKAGA</sequence>
<dbReference type="Proteomes" id="UP000750711">
    <property type="component" value="Unassembled WGS sequence"/>
</dbReference>
<dbReference type="EMBL" id="JAGHQM010003396">
    <property type="protein sequence ID" value="KAH0544329.1"/>
    <property type="molecule type" value="Genomic_DNA"/>
</dbReference>